<sequence length="208" mass="22637">MNFERNNMAAKRPEPTPAAEQLEAISRKRVALNARDKDILAAVLDLEHQGIRPQEKSTSGPDPRDLAASLLDGSALPAARPPTPGEELFQLLVERQAITIALDALAERENQARRIAAAEALQETAADWLEIVRQRALAVLTLRRLNQEAAAFRDRLRRIAGGNPTNLICDFNSGPVFGPATIGDHVYSYLEACVKAGVLSRSEINNAA</sequence>
<dbReference type="RefSeq" id="WP_183458439.1">
    <property type="nucleotide sequence ID" value="NZ_CP050296.1"/>
</dbReference>
<proteinExistence type="predicted"/>
<name>A0A7G6SZB6_9HYPH</name>
<organism evidence="1 2">
    <name type="scientific">Mesorhizobium huakuii</name>
    <dbReference type="NCBI Taxonomy" id="28104"/>
    <lineage>
        <taxon>Bacteria</taxon>
        <taxon>Pseudomonadati</taxon>
        <taxon>Pseudomonadota</taxon>
        <taxon>Alphaproteobacteria</taxon>
        <taxon>Hyphomicrobiales</taxon>
        <taxon>Phyllobacteriaceae</taxon>
        <taxon>Mesorhizobium</taxon>
    </lineage>
</organism>
<accession>A0A7G6SZB6</accession>
<evidence type="ECO:0000313" key="2">
    <source>
        <dbReference type="Proteomes" id="UP000515465"/>
    </source>
</evidence>
<dbReference type="AlphaFoldDB" id="A0A7G6SZB6"/>
<evidence type="ECO:0000313" key="1">
    <source>
        <dbReference type="EMBL" id="QND59848.1"/>
    </source>
</evidence>
<dbReference type="Proteomes" id="UP000515465">
    <property type="component" value="Chromosome"/>
</dbReference>
<dbReference type="EMBL" id="CP050296">
    <property type="protein sequence ID" value="QND59848.1"/>
    <property type="molecule type" value="Genomic_DNA"/>
</dbReference>
<gene>
    <name evidence="1" type="ORF">HB778_27295</name>
</gene>
<protein>
    <submittedName>
        <fullName evidence="1">Uncharacterized protein</fullName>
    </submittedName>
</protein>
<reference evidence="2" key="1">
    <citation type="journal article" date="2020" name="Mol. Plant Microbe">
        <title>Rhizobial microsymbionts of the narrowly endemic Oxytropis species growing in Kamchatka are characterized by significant genetic diversity and possess a set of genes that are associated with T3SS and T6SS secretion systems and can affect the development of symbiosis.</title>
        <authorList>
            <person name="Safronova V."/>
            <person name="Guro P."/>
            <person name="Sazanova A."/>
            <person name="Kuznetsova I."/>
            <person name="Belimov A."/>
            <person name="Yakubov V."/>
            <person name="Chirak E."/>
            <person name="Afonin A."/>
            <person name="Gogolev Y."/>
            <person name="Andronov E."/>
            <person name="Tikhonovich I."/>
        </authorList>
    </citation>
    <scope>NUCLEOTIDE SEQUENCE [LARGE SCALE GENOMIC DNA]</scope>
    <source>
        <strain evidence="2">583</strain>
    </source>
</reference>